<reference evidence="8 9" key="1">
    <citation type="submission" date="2020-02" db="EMBL/GenBank/DDBJ databases">
        <title>Genome sequence of Roseobacter ponti.</title>
        <authorList>
            <person name="Hollensteiner J."/>
            <person name="Schneider D."/>
            <person name="Poehlein A."/>
            <person name="Daniel R."/>
        </authorList>
    </citation>
    <scope>NUCLEOTIDE SEQUENCE [LARGE SCALE GENOMIC DNA]</scope>
    <source>
        <strain evidence="8 9">DSM 106830</strain>
    </source>
</reference>
<dbReference type="InterPro" id="IPR018076">
    <property type="entry name" value="T2SS_GspF_dom"/>
</dbReference>
<accession>A0A858SSW9</accession>
<keyword evidence="3 6" id="KW-0812">Transmembrane</keyword>
<keyword evidence="4 6" id="KW-1133">Transmembrane helix</keyword>
<dbReference type="EMBL" id="CP048788">
    <property type="protein sequence ID" value="QJF51804.1"/>
    <property type="molecule type" value="Genomic_DNA"/>
</dbReference>
<dbReference type="GO" id="GO:0005886">
    <property type="term" value="C:plasma membrane"/>
    <property type="evidence" value="ECO:0007669"/>
    <property type="project" value="UniProtKB-SubCell"/>
</dbReference>
<dbReference type="PANTHER" id="PTHR35007:SF2">
    <property type="entry name" value="PILUS ASSEMBLE PROTEIN"/>
    <property type="match status" value="1"/>
</dbReference>
<evidence type="ECO:0000313" key="8">
    <source>
        <dbReference type="EMBL" id="QJF51804.1"/>
    </source>
</evidence>
<keyword evidence="5 6" id="KW-0472">Membrane</keyword>
<organism evidence="8 9">
    <name type="scientific">Roseobacter ponti</name>
    <dbReference type="NCBI Taxonomy" id="1891787"/>
    <lineage>
        <taxon>Bacteria</taxon>
        <taxon>Pseudomonadati</taxon>
        <taxon>Pseudomonadota</taxon>
        <taxon>Alphaproteobacteria</taxon>
        <taxon>Rhodobacterales</taxon>
        <taxon>Roseobacteraceae</taxon>
        <taxon>Roseobacter</taxon>
    </lineage>
</organism>
<feature type="transmembrane region" description="Helical" evidence="6">
    <location>
        <begin position="148"/>
        <end position="170"/>
    </location>
</feature>
<dbReference type="Proteomes" id="UP000503308">
    <property type="component" value="Chromosome"/>
</dbReference>
<dbReference type="KEGG" id="rpon:G3256_11840"/>
<evidence type="ECO:0000256" key="5">
    <source>
        <dbReference type="ARBA" id="ARBA00023136"/>
    </source>
</evidence>
<feature type="domain" description="Type II secretion system protein GspF" evidence="7">
    <location>
        <begin position="189"/>
        <end position="314"/>
    </location>
</feature>
<feature type="transmembrane region" description="Helical" evidence="6">
    <location>
        <begin position="15"/>
        <end position="33"/>
    </location>
</feature>
<evidence type="ECO:0000259" key="7">
    <source>
        <dbReference type="Pfam" id="PF00482"/>
    </source>
</evidence>
<evidence type="ECO:0000256" key="4">
    <source>
        <dbReference type="ARBA" id="ARBA00022989"/>
    </source>
</evidence>
<feature type="transmembrane region" description="Helical" evidence="6">
    <location>
        <begin position="302"/>
        <end position="325"/>
    </location>
</feature>
<comment type="subcellular location">
    <subcellularLocation>
        <location evidence="1">Cell membrane</location>
        <topology evidence="1">Multi-pass membrane protein</topology>
    </subcellularLocation>
</comment>
<evidence type="ECO:0000256" key="1">
    <source>
        <dbReference type="ARBA" id="ARBA00004651"/>
    </source>
</evidence>
<feature type="transmembrane region" description="Helical" evidence="6">
    <location>
        <begin position="107"/>
        <end position="128"/>
    </location>
</feature>
<dbReference type="RefSeq" id="WP_169641022.1">
    <property type="nucleotide sequence ID" value="NZ_CP048788.1"/>
</dbReference>
<evidence type="ECO:0000256" key="3">
    <source>
        <dbReference type="ARBA" id="ARBA00022692"/>
    </source>
</evidence>
<proteinExistence type="predicted"/>
<protein>
    <submittedName>
        <fullName evidence="8">Type II secretion system F family protein</fullName>
    </submittedName>
</protein>
<evidence type="ECO:0000313" key="9">
    <source>
        <dbReference type="Proteomes" id="UP000503308"/>
    </source>
</evidence>
<sequence length="331" mass="34962">MFDAFLTSFGLDTTSFLLLCGVGVGSLVAVFGIGKAMTDRTPAAERIAANSKGPAVTYKSDLIKLAQAEPTGLVGAFSPKSDGERFQVTKALASAGFRGPGAVANFYLIRIVLAVGLPGTLALLIALANAGVPWLPGSISGMLGSASTLHLVVALAMLTTLGFYGPSAWLKGRINERKRKIEEAFPNALDLLQIAVEAGLGFDAAMTRVATEIHSVAPDIAEELLIAQSEIQAGRDRDRALLNMGQRTGVEEVMSFANVVLQSIQFGTSVADALTVYATEMRLTRELKAQEKANKLPVQMSAVMASLMLPAILMLSLGPVVIRYVNYFAAN</sequence>
<evidence type="ECO:0000256" key="6">
    <source>
        <dbReference type="SAM" id="Phobius"/>
    </source>
</evidence>
<dbReference type="Pfam" id="PF00482">
    <property type="entry name" value="T2SSF"/>
    <property type="match status" value="1"/>
</dbReference>
<evidence type="ECO:0000256" key="2">
    <source>
        <dbReference type="ARBA" id="ARBA00022475"/>
    </source>
</evidence>
<gene>
    <name evidence="8" type="ORF">G3256_11840</name>
</gene>
<dbReference type="AlphaFoldDB" id="A0A858SSW9"/>
<keyword evidence="2" id="KW-1003">Cell membrane</keyword>
<dbReference type="PANTHER" id="PTHR35007">
    <property type="entry name" value="INTEGRAL MEMBRANE PROTEIN-RELATED"/>
    <property type="match status" value="1"/>
</dbReference>
<keyword evidence="9" id="KW-1185">Reference proteome</keyword>
<name>A0A858SSW9_9RHOB</name>